<protein>
    <submittedName>
        <fullName evidence="1">Uncharacterized protein</fullName>
    </submittedName>
</protein>
<reference evidence="2" key="1">
    <citation type="submission" date="2016-04" db="EMBL/GenBank/DDBJ databases">
        <title>Comparative genomics of biotechnologically important yeasts.</title>
        <authorList>
            <consortium name="DOE Joint Genome Institute"/>
            <person name="Riley R."/>
            <person name="Haridas S."/>
            <person name="Wolfe K.H."/>
            <person name="Lopes M.R."/>
            <person name="Hittinger C.T."/>
            <person name="Goker M."/>
            <person name="Salamov A."/>
            <person name="Wisecaver J."/>
            <person name="Long T.M."/>
            <person name="Aerts A.L."/>
            <person name="Barry K."/>
            <person name="Choi C."/>
            <person name="Clum A."/>
            <person name="Coughlan A.Y."/>
            <person name="Deshpande S."/>
            <person name="Douglass A.P."/>
            <person name="Hanson S.J."/>
            <person name="Klenk H.-P."/>
            <person name="Labutti K."/>
            <person name="Lapidus A."/>
            <person name="Lindquist E."/>
            <person name="Lipzen A."/>
            <person name="Meier-Kolthoff J.P."/>
            <person name="Ohm R.A."/>
            <person name="Otillar R.P."/>
            <person name="Pangilinan J."/>
            <person name="Peng Y."/>
            <person name="Rokas A."/>
            <person name="Rosa C.A."/>
            <person name="Scheuner C."/>
            <person name="Sibirny A.A."/>
            <person name="Slot J.C."/>
            <person name="Stielow J.B."/>
            <person name="Sun H."/>
            <person name="Kurtzman C.P."/>
            <person name="Blackwell M."/>
            <person name="Grigoriev I.V."/>
            <person name="Jeffries T.W."/>
        </authorList>
    </citation>
    <scope>NUCLEOTIDE SEQUENCE [LARGE SCALE GENOMIC DNA]</scope>
    <source>
        <strain evidence="2">NRRL YB-2248</strain>
    </source>
</reference>
<dbReference type="OrthoDB" id="3990926at2759"/>
<evidence type="ECO:0000313" key="1">
    <source>
        <dbReference type="EMBL" id="ODV87968.1"/>
    </source>
</evidence>
<evidence type="ECO:0000313" key="2">
    <source>
        <dbReference type="Proteomes" id="UP000094801"/>
    </source>
</evidence>
<dbReference type="EMBL" id="KV453847">
    <property type="protein sequence ID" value="ODV87968.1"/>
    <property type="molecule type" value="Genomic_DNA"/>
</dbReference>
<dbReference type="Proteomes" id="UP000094801">
    <property type="component" value="Unassembled WGS sequence"/>
</dbReference>
<dbReference type="AlphaFoldDB" id="A0A1E4T8I7"/>
<name>A0A1E4T8I7_9ASCO</name>
<sequence>MCHGIYNDIFDNGGLYNTFFTSYRHNTSIASAFNQLYSSATSQETDQTGFQSACTELNQFLQYFSWSDRLSESAKSLYLYFQTVYITPVANTLMATNTLYYTVAYTSPVTYNLITAGGNEPSVLQSITAPSQTAIPSTTTSTSTTTTIVGTTTKTITVTSLVSTPKEFGSELRTFNNSAIITLSYGNDLILSALVQGMMIDYQKSTSEYSELINSYSNLTIIQQYTSILTKYETQDLFENSKQYVSVMQTMFDFANIIPWRSNIYDAMGWYYTEMQLYGDAELGQYTAGSGQVFNQLYNPGKQLDALSSASPTTPDVK</sequence>
<keyword evidence="2" id="KW-1185">Reference proteome</keyword>
<proteinExistence type="predicted"/>
<gene>
    <name evidence="1" type="ORF">CANARDRAFT_26137</name>
</gene>
<accession>A0A1E4T8I7</accession>
<organism evidence="1 2">
    <name type="scientific">[Candida] arabinofermentans NRRL YB-2248</name>
    <dbReference type="NCBI Taxonomy" id="983967"/>
    <lineage>
        <taxon>Eukaryota</taxon>
        <taxon>Fungi</taxon>
        <taxon>Dikarya</taxon>
        <taxon>Ascomycota</taxon>
        <taxon>Saccharomycotina</taxon>
        <taxon>Pichiomycetes</taxon>
        <taxon>Pichiales</taxon>
        <taxon>Pichiaceae</taxon>
        <taxon>Ogataea</taxon>
        <taxon>Ogataea/Candida clade</taxon>
    </lineage>
</organism>